<dbReference type="InterPro" id="IPR021729">
    <property type="entry name" value="DUF3298"/>
</dbReference>
<feature type="region of interest" description="Disordered" evidence="1">
    <location>
        <begin position="28"/>
        <end position="63"/>
    </location>
</feature>
<dbReference type="EMBL" id="JBHUFB010000002">
    <property type="protein sequence ID" value="MFD1810917.1"/>
    <property type="molecule type" value="Genomic_DNA"/>
</dbReference>
<dbReference type="InterPro" id="IPR037126">
    <property type="entry name" value="PdaC/RsiV-like_sf"/>
</dbReference>
<reference evidence="5" key="1">
    <citation type="journal article" date="2019" name="Int. J. Syst. Evol. Microbiol.">
        <title>The Global Catalogue of Microorganisms (GCM) 10K type strain sequencing project: providing services to taxonomists for standard genome sequencing and annotation.</title>
        <authorList>
            <consortium name="The Broad Institute Genomics Platform"/>
            <consortium name="The Broad Institute Genome Sequencing Center for Infectious Disease"/>
            <person name="Wu L."/>
            <person name="Ma J."/>
        </authorList>
    </citation>
    <scope>NUCLEOTIDE SEQUENCE [LARGE SCALE GENOMIC DNA]</scope>
    <source>
        <strain evidence="5">DT72</strain>
    </source>
</reference>
<proteinExistence type="predicted"/>
<organism evidence="4 5">
    <name type="scientific">Rhodococcus gannanensis</name>
    <dbReference type="NCBI Taxonomy" id="1960308"/>
    <lineage>
        <taxon>Bacteria</taxon>
        <taxon>Bacillati</taxon>
        <taxon>Actinomycetota</taxon>
        <taxon>Actinomycetes</taxon>
        <taxon>Mycobacteriales</taxon>
        <taxon>Nocardiaceae</taxon>
        <taxon>Rhodococcus</taxon>
    </lineage>
</organism>
<feature type="domain" description="DUF3298" evidence="3">
    <location>
        <begin position="206"/>
        <end position="250"/>
    </location>
</feature>
<gene>
    <name evidence="4" type="ORF">ACFSJG_01715</name>
</gene>
<accession>A0ABW4NXL1</accession>
<sequence>MSTARKLALSVTAATLVVVAACSSETEGTPSAALESSPVHSGSPTLTPTSTAPSVPPANPEGTEYTATSVQVAGDTGTVRYDVTVPQVEGGDAAVAAEFNESMRAALQDQIDGAPGQSFTLESRDESEVAHIGSRVLSGLLVTSWNADPPGAHPTPLVATVVVDTDNGQPITLNTLFPDLQAGLDRLSGEAALLLPETAAGAEFERSGIEPTHQNFANWLATPDGMEIRFSDYQVGPHAIGLVTVTIPWDRVQDVMAPAMVDVVSS</sequence>
<evidence type="ECO:0000256" key="1">
    <source>
        <dbReference type="SAM" id="MobiDB-lite"/>
    </source>
</evidence>
<dbReference type="Pfam" id="PF11738">
    <property type="entry name" value="DUF3298"/>
    <property type="match status" value="1"/>
</dbReference>
<dbReference type="PROSITE" id="PS51257">
    <property type="entry name" value="PROKAR_LIPOPROTEIN"/>
    <property type="match status" value="1"/>
</dbReference>
<name>A0ABW4NXL1_9NOCA</name>
<feature type="signal peptide" evidence="2">
    <location>
        <begin position="1"/>
        <end position="20"/>
    </location>
</feature>
<feature type="compositionally biased region" description="Low complexity" evidence="1">
    <location>
        <begin position="41"/>
        <end position="53"/>
    </location>
</feature>
<keyword evidence="5" id="KW-1185">Reference proteome</keyword>
<evidence type="ECO:0000313" key="5">
    <source>
        <dbReference type="Proteomes" id="UP001597286"/>
    </source>
</evidence>
<keyword evidence="2" id="KW-0732">Signal</keyword>
<evidence type="ECO:0000313" key="4">
    <source>
        <dbReference type="EMBL" id="MFD1810917.1"/>
    </source>
</evidence>
<protein>
    <submittedName>
        <fullName evidence="4">RsiV family protein</fullName>
    </submittedName>
</protein>
<evidence type="ECO:0000256" key="2">
    <source>
        <dbReference type="SAM" id="SignalP"/>
    </source>
</evidence>
<dbReference type="Gene3D" id="3.90.640.20">
    <property type="entry name" value="Heat-shock cognate protein, ATPase"/>
    <property type="match status" value="1"/>
</dbReference>
<comment type="caution">
    <text evidence="4">The sequence shown here is derived from an EMBL/GenBank/DDBJ whole genome shotgun (WGS) entry which is preliminary data.</text>
</comment>
<dbReference type="Proteomes" id="UP001597286">
    <property type="component" value="Unassembled WGS sequence"/>
</dbReference>
<evidence type="ECO:0000259" key="3">
    <source>
        <dbReference type="Pfam" id="PF11738"/>
    </source>
</evidence>
<feature type="chain" id="PRO_5047462715" evidence="2">
    <location>
        <begin position="21"/>
        <end position="266"/>
    </location>
</feature>
<dbReference type="RefSeq" id="WP_378483468.1">
    <property type="nucleotide sequence ID" value="NZ_JBHUFB010000002.1"/>
</dbReference>